<accession>A0A2Z5ZK35</accession>
<dbReference type="Proteomes" id="UP000270034">
    <property type="component" value="Chromosome"/>
</dbReference>
<dbReference type="AlphaFoldDB" id="A0A2Z5ZK35"/>
<dbReference type="KEGG" id="aot:AcetOri_orf03619"/>
<sequence length="40" mass="4467">MSSKIMAERSTDWISFGAFCMLRQCYLTLPTGNKSKHGAV</sequence>
<reference evidence="1 2" key="1">
    <citation type="submission" date="2018-02" db="EMBL/GenBank/DDBJ databases">
        <title>Acetobacter orientalis genome.</title>
        <authorList>
            <person name="Nakashima N."/>
            <person name="Tamura T."/>
        </authorList>
    </citation>
    <scope>NUCLEOTIDE SEQUENCE [LARGE SCALE GENOMIC DNA]</scope>
    <source>
        <strain evidence="1 2">FAN1</strain>
    </source>
</reference>
<evidence type="ECO:0000313" key="2">
    <source>
        <dbReference type="Proteomes" id="UP000270034"/>
    </source>
</evidence>
<gene>
    <name evidence="1" type="ORF">AcetOrient_orf03619</name>
</gene>
<organism evidence="1 2">
    <name type="scientific">Acetobacter orientalis</name>
    <dbReference type="NCBI Taxonomy" id="146474"/>
    <lineage>
        <taxon>Bacteria</taxon>
        <taxon>Pseudomonadati</taxon>
        <taxon>Pseudomonadota</taxon>
        <taxon>Alphaproteobacteria</taxon>
        <taxon>Acetobacterales</taxon>
        <taxon>Acetobacteraceae</taxon>
        <taxon>Acetobacter</taxon>
    </lineage>
</organism>
<evidence type="ECO:0000313" key="1">
    <source>
        <dbReference type="EMBL" id="BBC80745.1"/>
    </source>
</evidence>
<proteinExistence type="predicted"/>
<protein>
    <submittedName>
        <fullName evidence="1">Transcriptional regulator</fullName>
    </submittedName>
</protein>
<name>A0A2Z5ZK35_9PROT</name>
<dbReference type="EMBL" id="AP018515">
    <property type="protein sequence ID" value="BBC80745.1"/>
    <property type="molecule type" value="Genomic_DNA"/>
</dbReference>